<keyword evidence="3" id="KW-1185">Reference proteome</keyword>
<evidence type="ECO:0000313" key="3">
    <source>
        <dbReference type="Proteomes" id="UP000032430"/>
    </source>
</evidence>
<dbReference type="Proteomes" id="UP000032430">
    <property type="component" value="Chromosome I"/>
</dbReference>
<dbReference type="InterPro" id="IPR036065">
    <property type="entry name" value="BolA-like_sf"/>
</dbReference>
<dbReference type="EMBL" id="LN614827">
    <property type="protein sequence ID" value="CEG56347.1"/>
    <property type="molecule type" value="Genomic_DNA"/>
</dbReference>
<dbReference type="Gene3D" id="3.30.300.90">
    <property type="entry name" value="BolA-like"/>
    <property type="match status" value="1"/>
</dbReference>
<dbReference type="Pfam" id="PF01722">
    <property type="entry name" value="BolA"/>
    <property type="match status" value="1"/>
</dbReference>
<dbReference type="RefSeq" id="WP_045095028.1">
    <property type="nucleotide sequence ID" value="NZ_LN614827.1"/>
</dbReference>
<proteinExistence type="inferred from homology"/>
<organism evidence="2 3">
    <name type="scientific">Legionella fallonii LLAP-10</name>
    <dbReference type="NCBI Taxonomy" id="1212491"/>
    <lineage>
        <taxon>Bacteria</taxon>
        <taxon>Pseudomonadati</taxon>
        <taxon>Pseudomonadota</taxon>
        <taxon>Gammaproteobacteria</taxon>
        <taxon>Legionellales</taxon>
        <taxon>Legionellaceae</taxon>
        <taxon>Legionella</taxon>
    </lineage>
</organism>
<protein>
    <recommendedName>
        <fullName evidence="4">BolA like protein</fullName>
    </recommendedName>
</protein>
<dbReference type="SUPFAM" id="SSF82657">
    <property type="entry name" value="BolA-like"/>
    <property type="match status" value="1"/>
</dbReference>
<dbReference type="AlphaFoldDB" id="A0A098G1K2"/>
<evidence type="ECO:0000313" key="2">
    <source>
        <dbReference type="EMBL" id="CEG56347.1"/>
    </source>
</evidence>
<comment type="similarity">
    <text evidence="1">Belongs to the BolA/IbaG family.</text>
</comment>
<dbReference type="PIRSF" id="PIRSF003113">
    <property type="entry name" value="BolA"/>
    <property type="match status" value="1"/>
</dbReference>
<evidence type="ECO:0008006" key="4">
    <source>
        <dbReference type="Google" id="ProtNLM"/>
    </source>
</evidence>
<name>A0A098G1K2_9GAMM</name>
<dbReference type="OrthoDB" id="9801469at2"/>
<reference evidence="3" key="1">
    <citation type="submission" date="2014-09" db="EMBL/GenBank/DDBJ databases">
        <authorList>
            <person name="Gomez-Valero L."/>
        </authorList>
    </citation>
    <scope>NUCLEOTIDE SEQUENCE [LARGE SCALE GENOMIC DNA]</scope>
    <source>
        <strain evidence="3">ATCC700992</strain>
    </source>
</reference>
<dbReference type="KEGG" id="lfa:LFA_0902"/>
<sequence>MLSNEEIEQRFNDIEDVSYVKVEGDGYKYQLIIVTDIFLNKSKVARQQWVYSQLKDLITTGMLHAISMKTWTKEEWGKQHG</sequence>
<gene>
    <name evidence="2" type="ORF">LFA_0902</name>
</gene>
<evidence type="ECO:0000256" key="1">
    <source>
        <dbReference type="RuleBase" id="RU003860"/>
    </source>
</evidence>
<dbReference type="STRING" id="1212491.LFA_0902"/>
<dbReference type="InterPro" id="IPR002634">
    <property type="entry name" value="BolA"/>
</dbReference>
<dbReference type="HOGENOM" id="CLU_109462_4_1_6"/>
<accession>A0A098G1K2</accession>